<dbReference type="EMBL" id="BKCJ010001010">
    <property type="protein sequence ID" value="GEU38084.1"/>
    <property type="molecule type" value="Genomic_DNA"/>
</dbReference>
<organism evidence="1">
    <name type="scientific">Tanacetum cinerariifolium</name>
    <name type="common">Dalmatian daisy</name>
    <name type="synonym">Chrysanthemum cinerariifolium</name>
    <dbReference type="NCBI Taxonomy" id="118510"/>
    <lineage>
        <taxon>Eukaryota</taxon>
        <taxon>Viridiplantae</taxon>
        <taxon>Streptophyta</taxon>
        <taxon>Embryophyta</taxon>
        <taxon>Tracheophyta</taxon>
        <taxon>Spermatophyta</taxon>
        <taxon>Magnoliopsida</taxon>
        <taxon>eudicotyledons</taxon>
        <taxon>Gunneridae</taxon>
        <taxon>Pentapetalae</taxon>
        <taxon>asterids</taxon>
        <taxon>campanulids</taxon>
        <taxon>Asterales</taxon>
        <taxon>Asteraceae</taxon>
        <taxon>Asteroideae</taxon>
        <taxon>Anthemideae</taxon>
        <taxon>Anthemidinae</taxon>
        <taxon>Tanacetum</taxon>
    </lineage>
</organism>
<sequence length="78" mass="9236">MSRDANPSILGLRNELSHIDKKMEIELWLENNRSVDSLVRSDNEFEEEIETNEEEEEDDLEYFDTFPTIKDLRIANGF</sequence>
<proteinExistence type="predicted"/>
<reference evidence="1" key="1">
    <citation type="journal article" date="2019" name="Sci. Rep.">
        <title>Draft genome of Tanacetum cinerariifolium, the natural source of mosquito coil.</title>
        <authorList>
            <person name="Yamashiro T."/>
            <person name="Shiraishi A."/>
            <person name="Satake H."/>
            <person name="Nakayama K."/>
        </authorList>
    </citation>
    <scope>NUCLEOTIDE SEQUENCE</scope>
</reference>
<gene>
    <name evidence="1" type="ORF">Tci_010062</name>
</gene>
<protein>
    <submittedName>
        <fullName evidence="1">Uncharacterized protein</fullName>
    </submittedName>
</protein>
<dbReference type="AlphaFoldDB" id="A0A6L2JR20"/>
<name>A0A6L2JR20_TANCI</name>
<evidence type="ECO:0000313" key="1">
    <source>
        <dbReference type="EMBL" id="GEU38084.1"/>
    </source>
</evidence>
<accession>A0A6L2JR20</accession>
<comment type="caution">
    <text evidence="1">The sequence shown here is derived from an EMBL/GenBank/DDBJ whole genome shotgun (WGS) entry which is preliminary data.</text>
</comment>